<dbReference type="EMBL" id="FMHU01000001">
    <property type="protein sequence ID" value="SCL12947.1"/>
    <property type="molecule type" value="Genomic_DNA"/>
</dbReference>
<dbReference type="STRING" id="47866.GA0074694_0081"/>
<gene>
    <name evidence="2" type="ORF">GA0074694_0081</name>
    <name evidence="3" type="ORF">GA0074694_5792</name>
    <name evidence="4" type="ORF">GA0074694_5802</name>
</gene>
<dbReference type="SUPFAM" id="SSF53098">
    <property type="entry name" value="Ribonuclease H-like"/>
    <property type="match status" value="1"/>
</dbReference>
<dbReference type="InterPro" id="IPR009057">
    <property type="entry name" value="Homeodomain-like_sf"/>
</dbReference>
<accession>A0A1C6R7D1</accession>
<dbReference type="Proteomes" id="UP000198906">
    <property type="component" value="Unassembled WGS sequence"/>
</dbReference>
<dbReference type="AlphaFoldDB" id="A0A1C6R7D1"/>
<evidence type="ECO:0000313" key="5">
    <source>
        <dbReference type="Proteomes" id="UP000198906"/>
    </source>
</evidence>
<dbReference type="PANTHER" id="PTHR30347">
    <property type="entry name" value="POTASSIUM CHANNEL RELATED"/>
    <property type="match status" value="1"/>
</dbReference>
<dbReference type="NCBIfam" id="NF033545">
    <property type="entry name" value="transpos_IS630"/>
    <property type="match status" value="1"/>
</dbReference>
<dbReference type="InterPro" id="IPR047655">
    <property type="entry name" value="Transpos_IS630-like"/>
</dbReference>
<proteinExistence type="predicted"/>
<reference evidence="5" key="2">
    <citation type="submission" date="2016-06" db="EMBL/GenBank/DDBJ databases">
        <authorList>
            <person name="Varghese N."/>
        </authorList>
    </citation>
    <scope>NUCLEOTIDE SEQUENCE [LARGE SCALE GENOMIC DNA]</scope>
    <source>
        <strain evidence="5">DSM 46123</strain>
    </source>
</reference>
<dbReference type="RefSeq" id="WP_141713936.1">
    <property type="nucleotide sequence ID" value="NZ_FMHU01000001.1"/>
</dbReference>
<keyword evidence="5" id="KW-1185">Reference proteome</keyword>
<protein>
    <submittedName>
        <fullName evidence="2">Transposase</fullName>
    </submittedName>
</protein>
<evidence type="ECO:0000313" key="4">
    <source>
        <dbReference type="EMBL" id="SCL30805.1"/>
    </source>
</evidence>
<dbReference type="Pfam" id="PF13565">
    <property type="entry name" value="HTH_32"/>
    <property type="match status" value="1"/>
</dbReference>
<evidence type="ECO:0000313" key="3">
    <source>
        <dbReference type="EMBL" id="SCL30768.1"/>
    </source>
</evidence>
<dbReference type="SUPFAM" id="SSF46689">
    <property type="entry name" value="Homeodomain-like"/>
    <property type="match status" value="1"/>
</dbReference>
<feature type="domain" description="Tc1-like transposase DDE" evidence="1">
    <location>
        <begin position="176"/>
        <end position="321"/>
    </location>
</feature>
<dbReference type="InterPro" id="IPR052702">
    <property type="entry name" value="MscS-like_channel"/>
</dbReference>
<dbReference type="GO" id="GO:0003676">
    <property type="term" value="F:nucleic acid binding"/>
    <property type="evidence" value="ECO:0007669"/>
    <property type="project" value="InterPro"/>
</dbReference>
<dbReference type="EMBL" id="FMHU01000002">
    <property type="protein sequence ID" value="SCL30805.1"/>
    <property type="molecule type" value="Genomic_DNA"/>
</dbReference>
<dbReference type="EMBL" id="FMHU01000002">
    <property type="protein sequence ID" value="SCL30768.1"/>
    <property type="molecule type" value="Genomic_DNA"/>
</dbReference>
<dbReference type="Gene3D" id="3.30.420.10">
    <property type="entry name" value="Ribonuclease H-like superfamily/Ribonuclease H"/>
    <property type="match status" value="1"/>
</dbReference>
<name>A0A1C6R7D1_9ACTN</name>
<reference evidence="2" key="1">
    <citation type="submission" date="2016-06" db="EMBL/GenBank/DDBJ databases">
        <authorList>
            <person name="Kjaerup R.B."/>
            <person name="Dalgaard T.S."/>
            <person name="Juul-Madsen H.R."/>
        </authorList>
    </citation>
    <scope>NUCLEOTIDE SEQUENCE [LARGE SCALE GENOMIC DNA]</scope>
    <source>
        <strain evidence="2">DSM 46123</strain>
    </source>
</reference>
<dbReference type="PANTHER" id="PTHR30347:SF1">
    <property type="entry name" value="MECHANOSENSITIVE CHANNEL MSCK"/>
    <property type="match status" value="1"/>
</dbReference>
<organism evidence="2 5">
    <name type="scientific">Micromonospora inyonensis</name>
    <dbReference type="NCBI Taxonomy" id="47866"/>
    <lineage>
        <taxon>Bacteria</taxon>
        <taxon>Bacillati</taxon>
        <taxon>Actinomycetota</taxon>
        <taxon>Actinomycetes</taxon>
        <taxon>Micromonosporales</taxon>
        <taxon>Micromonosporaceae</taxon>
        <taxon>Micromonospora</taxon>
    </lineage>
</organism>
<dbReference type="InterPro" id="IPR012337">
    <property type="entry name" value="RNaseH-like_sf"/>
</dbReference>
<dbReference type="InterPro" id="IPR038717">
    <property type="entry name" value="Tc1-like_DDE_dom"/>
</dbReference>
<evidence type="ECO:0000259" key="1">
    <source>
        <dbReference type="Pfam" id="PF13358"/>
    </source>
</evidence>
<dbReference type="InterPro" id="IPR036397">
    <property type="entry name" value="RNaseH_sf"/>
</dbReference>
<evidence type="ECO:0000313" key="2">
    <source>
        <dbReference type="EMBL" id="SCL12947.1"/>
    </source>
</evidence>
<sequence>MLVVSRAAAPLALDPGQRELLESLARSRTAEHRLVQRAQVLLHAAAGVSNTDIAVLTGVTRMTVRAWRAEFAERGLTDLGKVAAGRGRKPSIPQAVIDQIVELTLHSRPEGATHWSCRSMAARVGVSKATVQRVWDARGLKPHLVETFKLSNDKRFEEKLVDVVGLYLNPPDKAVVLCMDEKSQIQALDRTQPSLPLKPGRAGTMTHDYKRHGTTTLFAALDVLTGKVIGKCFARHRHDEFLRFLRTIDTSVPRKLQIHMIVDNYGTHTHPNVKAWLAKHPRFHLHFTPTSSSWLNMVERWFAELTDKMIRRGVFRSVDDLVRAIEEYLRVHNDDPKPFVWTATAESILAKVRRGRVALQQTASQN</sequence>
<dbReference type="Pfam" id="PF13358">
    <property type="entry name" value="DDE_3"/>
    <property type="match status" value="1"/>
</dbReference>